<gene>
    <name evidence="1" type="ORF">SAMN05444920_102619</name>
</gene>
<organism evidence="1 2">
    <name type="scientific">Nonomuraea solani</name>
    <dbReference type="NCBI Taxonomy" id="1144553"/>
    <lineage>
        <taxon>Bacteria</taxon>
        <taxon>Bacillati</taxon>
        <taxon>Actinomycetota</taxon>
        <taxon>Actinomycetes</taxon>
        <taxon>Streptosporangiales</taxon>
        <taxon>Streptosporangiaceae</taxon>
        <taxon>Nonomuraea</taxon>
    </lineage>
</organism>
<keyword evidence="2" id="KW-1185">Reference proteome</keyword>
<proteinExistence type="predicted"/>
<dbReference type="Proteomes" id="UP000236732">
    <property type="component" value="Unassembled WGS sequence"/>
</dbReference>
<dbReference type="EMBL" id="FNVT01000002">
    <property type="protein sequence ID" value="SEG33418.1"/>
    <property type="molecule type" value="Genomic_DNA"/>
</dbReference>
<sequence length="79" mass="8506">MRDTTVHFAIRSGSSAVCPAKVGSQRPYRTASRAGTRIAPHRTYADAIRETREPDVHVVPVATVSGGIMETTVTAKKEP</sequence>
<dbReference type="RefSeq" id="WP_103955270.1">
    <property type="nucleotide sequence ID" value="NZ_FNVT01000002.1"/>
</dbReference>
<accession>A0A1H5ZAK9</accession>
<protein>
    <submittedName>
        <fullName evidence="1">Uncharacterized protein</fullName>
    </submittedName>
</protein>
<name>A0A1H5ZAK9_9ACTN</name>
<reference evidence="1 2" key="1">
    <citation type="submission" date="2016-10" db="EMBL/GenBank/DDBJ databases">
        <authorList>
            <person name="de Groot N.N."/>
        </authorList>
    </citation>
    <scope>NUCLEOTIDE SEQUENCE [LARGE SCALE GENOMIC DNA]</scope>
    <source>
        <strain evidence="1 2">CGMCC 4.7037</strain>
    </source>
</reference>
<evidence type="ECO:0000313" key="2">
    <source>
        <dbReference type="Proteomes" id="UP000236732"/>
    </source>
</evidence>
<dbReference type="AlphaFoldDB" id="A0A1H5ZAK9"/>
<dbReference type="SUPFAM" id="SSF55781">
    <property type="entry name" value="GAF domain-like"/>
    <property type="match status" value="1"/>
</dbReference>
<evidence type="ECO:0000313" key="1">
    <source>
        <dbReference type="EMBL" id="SEG33418.1"/>
    </source>
</evidence>